<comment type="caution">
    <text evidence="1">The sequence shown here is derived from an EMBL/GenBank/DDBJ whole genome shotgun (WGS) entry which is preliminary data.</text>
</comment>
<name>A0AAE1B8D6_9GAST</name>
<dbReference type="EMBL" id="JAWDGP010000295">
    <property type="protein sequence ID" value="KAK3801593.1"/>
    <property type="molecule type" value="Genomic_DNA"/>
</dbReference>
<reference evidence="1" key="1">
    <citation type="journal article" date="2023" name="G3 (Bethesda)">
        <title>A reference genome for the long-term kleptoplast-retaining sea slug Elysia crispata morphotype clarki.</title>
        <authorList>
            <person name="Eastman K.E."/>
            <person name="Pendleton A.L."/>
            <person name="Shaikh M.A."/>
            <person name="Suttiyut T."/>
            <person name="Ogas R."/>
            <person name="Tomko P."/>
            <person name="Gavelis G."/>
            <person name="Widhalm J.R."/>
            <person name="Wisecaver J.H."/>
        </authorList>
    </citation>
    <scope>NUCLEOTIDE SEQUENCE</scope>
    <source>
        <strain evidence="1">ECLA1</strain>
    </source>
</reference>
<sequence length="56" mass="6192">TSIQTSCQCWAITAVDTATLAVGYYAMLHRVPGIDLIDMTGRVLRRLSKSLDTQHL</sequence>
<accession>A0AAE1B8D6</accession>
<evidence type="ECO:0000313" key="2">
    <source>
        <dbReference type="Proteomes" id="UP001283361"/>
    </source>
</evidence>
<gene>
    <name evidence="1" type="ORF">RRG08_011918</name>
</gene>
<organism evidence="1 2">
    <name type="scientific">Elysia crispata</name>
    <name type="common">lettuce slug</name>
    <dbReference type="NCBI Taxonomy" id="231223"/>
    <lineage>
        <taxon>Eukaryota</taxon>
        <taxon>Metazoa</taxon>
        <taxon>Spiralia</taxon>
        <taxon>Lophotrochozoa</taxon>
        <taxon>Mollusca</taxon>
        <taxon>Gastropoda</taxon>
        <taxon>Heterobranchia</taxon>
        <taxon>Euthyneura</taxon>
        <taxon>Panpulmonata</taxon>
        <taxon>Sacoglossa</taxon>
        <taxon>Placobranchoidea</taxon>
        <taxon>Plakobranchidae</taxon>
        <taxon>Elysia</taxon>
    </lineage>
</organism>
<dbReference type="AlphaFoldDB" id="A0AAE1B8D6"/>
<dbReference type="Proteomes" id="UP001283361">
    <property type="component" value="Unassembled WGS sequence"/>
</dbReference>
<keyword evidence="2" id="KW-1185">Reference proteome</keyword>
<proteinExistence type="predicted"/>
<protein>
    <submittedName>
        <fullName evidence="1">Uncharacterized protein</fullName>
    </submittedName>
</protein>
<evidence type="ECO:0000313" key="1">
    <source>
        <dbReference type="EMBL" id="KAK3801593.1"/>
    </source>
</evidence>
<feature type="non-terminal residue" evidence="1">
    <location>
        <position position="1"/>
    </location>
</feature>